<reference evidence="1 2" key="1">
    <citation type="journal article" date="2018" name="Sci. Rep.">
        <title>Genomic signatures of local adaptation to the degree of environmental predictability in rotifers.</title>
        <authorList>
            <person name="Franch-Gras L."/>
            <person name="Hahn C."/>
            <person name="Garcia-Roger E.M."/>
            <person name="Carmona M.J."/>
            <person name="Serra M."/>
            <person name="Gomez A."/>
        </authorList>
    </citation>
    <scope>NUCLEOTIDE SEQUENCE [LARGE SCALE GENOMIC DNA]</scope>
    <source>
        <strain evidence="1">HYR1</strain>
    </source>
</reference>
<accession>A0A3M7PN55</accession>
<dbReference type="AlphaFoldDB" id="A0A3M7PN55"/>
<sequence>LFLLFFHIKHWIRRILVKENNIKIIESHIKNGTTPNQLFYDKFPSPFLNYDLKFVNSKDKLNIDEHDDLIKSLYTEISKEKEQYFNKSHEKLGHLSQDKTKLKRKLIRLKVALQILMNKENKHLNNLAISKTEYSTWI</sequence>
<organism evidence="1 2">
    <name type="scientific">Brachionus plicatilis</name>
    <name type="common">Marine rotifer</name>
    <name type="synonym">Brachionus muelleri</name>
    <dbReference type="NCBI Taxonomy" id="10195"/>
    <lineage>
        <taxon>Eukaryota</taxon>
        <taxon>Metazoa</taxon>
        <taxon>Spiralia</taxon>
        <taxon>Gnathifera</taxon>
        <taxon>Rotifera</taxon>
        <taxon>Eurotatoria</taxon>
        <taxon>Monogononta</taxon>
        <taxon>Pseudotrocha</taxon>
        <taxon>Ploima</taxon>
        <taxon>Brachionidae</taxon>
        <taxon>Brachionus</taxon>
    </lineage>
</organism>
<feature type="non-terminal residue" evidence="1">
    <location>
        <position position="1"/>
    </location>
</feature>
<keyword evidence="2" id="KW-1185">Reference proteome</keyword>
<evidence type="ECO:0000313" key="1">
    <source>
        <dbReference type="EMBL" id="RNA00546.1"/>
    </source>
</evidence>
<dbReference type="Proteomes" id="UP000276133">
    <property type="component" value="Unassembled WGS sequence"/>
</dbReference>
<dbReference type="OrthoDB" id="10523471at2759"/>
<comment type="caution">
    <text evidence="1">The sequence shown here is derived from an EMBL/GenBank/DDBJ whole genome shotgun (WGS) entry which is preliminary data.</text>
</comment>
<evidence type="ECO:0000313" key="2">
    <source>
        <dbReference type="Proteomes" id="UP000276133"/>
    </source>
</evidence>
<name>A0A3M7PN55_BRAPC</name>
<gene>
    <name evidence="1" type="ORF">BpHYR1_026795</name>
</gene>
<protein>
    <submittedName>
        <fullName evidence="1">Uncharacterized protein</fullName>
    </submittedName>
</protein>
<dbReference type="EMBL" id="REGN01009705">
    <property type="protein sequence ID" value="RNA00546.1"/>
    <property type="molecule type" value="Genomic_DNA"/>
</dbReference>
<proteinExistence type="predicted"/>